<dbReference type="GO" id="GO:0000981">
    <property type="term" value="F:DNA-binding transcription factor activity, RNA polymerase II-specific"/>
    <property type="evidence" value="ECO:0007669"/>
    <property type="project" value="InterPro"/>
</dbReference>
<keyword evidence="3" id="KW-0479">Metal-binding</keyword>
<dbReference type="GO" id="GO:0008270">
    <property type="term" value="F:zinc ion binding"/>
    <property type="evidence" value="ECO:0007669"/>
    <property type="project" value="InterPro"/>
</dbReference>
<dbReference type="InterPro" id="IPR013342">
    <property type="entry name" value="Mandelate_racemase_C"/>
</dbReference>
<dbReference type="InterPro" id="IPR034593">
    <property type="entry name" value="DgoD-like"/>
</dbReference>
<dbReference type="PANTHER" id="PTHR48080">
    <property type="entry name" value="D-GALACTONATE DEHYDRATASE-RELATED"/>
    <property type="match status" value="1"/>
</dbReference>
<dbReference type="Pfam" id="PF02746">
    <property type="entry name" value="MR_MLE_N"/>
    <property type="match status" value="1"/>
</dbReference>
<dbReference type="InterPro" id="IPR029065">
    <property type="entry name" value="Enolase_C-like"/>
</dbReference>
<comment type="similarity">
    <text evidence="2">Belongs to the mandelate racemase/muconate lactonizing enzyme family.</text>
</comment>
<reference evidence="6 7" key="1">
    <citation type="submission" date="2019-07" db="EMBL/GenBank/DDBJ databases">
        <title>The First High-Quality Draft Genome Sequence of the Causal Agent of the Current Panama Disease Epidemic.</title>
        <authorList>
            <person name="Warmington R.J."/>
            <person name="Kay W."/>
            <person name="Jeffries A."/>
            <person name="Bebber D."/>
            <person name="Moore K."/>
            <person name="Studholme D.J."/>
        </authorList>
    </citation>
    <scope>NUCLEOTIDE SEQUENCE [LARGE SCALE GENOMIC DNA]</scope>
    <source>
        <strain evidence="6 7">TR4</strain>
    </source>
</reference>
<accession>A0A5C6SDH7</accession>
<comment type="caution">
    <text evidence="6">The sequence shown here is derived from an EMBL/GenBank/DDBJ whole genome shotgun (WGS) entry which is preliminary data.</text>
</comment>
<organism evidence="6 7">
    <name type="scientific">Fusarium oxysporum f. sp. cubense</name>
    <dbReference type="NCBI Taxonomy" id="61366"/>
    <lineage>
        <taxon>Eukaryota</taxon>
        <taxon>Fungi</taxon>
        <taxon>Dikarya</taxon>
        <taxon>Ascomycota</taxon>
        <taxon>Pezizomycotina</taxon>
        <taxon>Sordariomycetes</taxon>
        <taxon>Hypocreomycetidae</taxon>
        <taxon>Hypocreales</taxon>
        <taxon>Nectriaceae</taxon>
        <taxon>Fusarium</taxon>
        <taxon>Fusarium oxysporum species complex</taxon>
    </lineage>
</organism>
<dbReference type="InterPro" id="IPR013341">
    <property type="entry name" value="Mandelate_racemase_N_dom"/>
</dbReference>
<dbReference type="PANTHER" id="PTHR48080:SF3">
    <property type="entry name" value="ENOLASE SUPERFAMILY MEMBER DDB_G0284701"/>
    <property type="match status" value="1"/>
</dbReference>
<name>A0A5C6SDH7_FUSOC</name>
<dbReference type="SUPFAM" id="SSF51604">
    <property type="entry name" value="Enolase C-terminal domain-like"/>
    <property type="match status" value="1"/>
</dbReference>
<dbReference type="InterPro" id="IPR018110">
    <property type="entry name" value="Mandel_Rmase/mucon_lact_enz_CS"/>
</dbReference>
<dbReference type="CDD" id="cd00067">
    <property type="entry name" value="GAL4"/>
    <property type="match status" value="1"/>
</dbReference>
<dbReference type="InterPro" id="IPR036864">
    <property type="entry name" value="Zn2-C6_fun-type_DNA-bd_sf"/>
</dbReference>
<feature type="non-terminal residue" evidence="6">
    <location>
        <position position="1"/>
    </location>
</feature>
<gene>
    <name evidence="6" type="ORF">FocTR4_00015921</name>
</gene>
<dbReference type="PROSITE" id="PS00909">
    <property type="entry name" value="MR_MLE_2"/>
    <property type="match status" value="1"/>
</dbReference>
<dbReference type="Gene3D" id="4.10.240.10">
    <property type="entry name" value="Zn(2)-C6 fungal-type DNA-binding domain"/>
    <property type="match status" value="1"/>
</dbReference>
<evidence type="ECO:0000259" key="5">
    <source>
        <dbReference type="SMART" id="SM00922"/>
    </source>
</evidence>
<dbReference type="SFLD" id="SFLDS00001">
    <property type="entry name" value="Enolase"/>
    <property type="match status" value="1"/>
</dbReference>
<dbReference type="InterPro" id="IPR036849">
    <property type="entry name" value="Enolase-like_C_sf"/>
</dbReference>
<dbReference type="SMART" id="SM00922">
    <property type="entry name" value="MR_MLE"/>
    <property type="match status" value="1"/>
</dbReference>
<dbReference type="EMBL" id="VMNF01000015">
    <property type="protein sequence ID" value="TXB96403.1"/>
    <property type="molecule type" value="Genomic_DNA"/>
</dbReference>
<protein>
    <recommendedName>
        <fullName evidence="5">Mandelate racemase/muconate lactonizing enzyme C-terminal domain-containing protein</fullName>
    </recommendedName>
</protein>
<evidence type="ECO:0000256" key="1">
    <source>
        <dbReference type="ARBA" id="ARBA00001946"/>
    </source>
</evidence>
<dbReference type="Pfam" id="PF00172">
    <property type="entry name" value="Zn_clus"/>
    <property type="match status" value="1"/>
</dbReference>
<dbReference type="InterPro" id="IPR001138">
    <property type="entry name" value="Zn2Cys6_DnaBD"/>
</dbReference>
<evidence type="ECO:0000256" key="2">
    <source>
        <dbReference type="ARBA" id="ARBA00008031"/>
    </source>
</evidence>
<evidence type="ECO:0000313" key="6">
    <source>
        <dbReference type="EMBL" id="TXB96403.1"/>
    </source>
</evidence>
<evidence type="ECO:0000256" key="4">
    <source>
        <dbReference type="ARBA" id="ARBA00023242"/>
    </source>
</evidence>
<dbReference type="Gene3D" id="3.30.390.10">
    <property type="entry name" value="Enolase-like, N-terminal domain"/>
    <property type="match status" value="1"/>
</dbReference>
<proteinExistence type="inferred from homology"/>
<dbReference type="Proteomes" id="UP000321331">
    <property type="component" value="Unassembled WGS sequence"/>
</dbReference>
<sequence>LSCTKSMHRRKKVKCPGERPICSFCRRLGQACEYKAVESFSPQEIQNQISGIVGASGPNTIQPQSITPAQEQRISEPWNRSNSEDQELLRAGQLYQMWCHNQPVHLFRQEDFLDTLKHRDTELQLAVKMLTYRFPPGQISADKNAALCLLSASCRKLVTDRIYDGKIRLSTLQTLCLLSMISFSEGYVMQAGLDLDMANYFANGLPLGSSLGDPFEYSPRIQAISLLQSLQGSIPDVTKPANIQGTLQTAKVWHLARAYAAMRIGPDSPPPWNPQSDYALVNLRNLELDCRFPLVYRFATNNFGEVPPEELQQRRDYWGPWIFIQFIHAAIPTLLNHPFLLSLRLKNFRHMIPQTFMYQSFDLISKHTAWIICYLDLLEQQQFEITDPTIAHAVVIVATIHLQHSFVEDSVLRTKAQRGYDKCMRFLDHMGSNWPVVFTMTQKLRKLQNSITTVPATSGGSGDNQRSWSIDAQLLWEILIYEKSENDNSSSDKSMYGDIITSDTEHSEQDMGGGFAIVGSAGISGHKGSLRDISAYAPQDKDPYETLGSLATPSGNRPRMQESSIFGDGVPRLLDLGKQAKLLLSPSAFFPVTAYRSKMHIQDITVFSYDANYRYGTYSMSHGRLAKGHKSLVVRIRSNDGFEGWAETAPLGSDYLPSSFTGELAAIQELGPQLLGLDPRSPAAIDDVMNRAMMGAYAAKAVIDMACWDILGKSLGLPTAILFGGYLTERPRAFSVIGIRETEAAVTQAKDEFGKGATTMQLKAGDNPLVDAQRVRAIRAALPDHVVLWVDANGGWTLDEALSFARTIGQEIAIGVEQPCRTLHDCAEFGRRTGLPITLDESIVTLADLFEAHAAGITGVNIKPSRVGGLTKARLIRDAAVALDMVINCDDTWGSALTTAQNVLLATTTPSHRLRAVDLFCEWTEPLIADIPRMEEDGRITPSTEPGNGYTAIVMDMLGEPLAYITSK</sequence>
<dbReference type="Gene3D" id="3.20.20.120">
    <property type="entry name" value="Enolase-like C-terminal domain"/>
    <property type="match status" value="1"/>
</dbReference>
<dbReference type="Pfam" id="PF13378">
    <property type="entry name" value="MR_MLE_C"/>
    <property type="match status" value="1"/>
</dbReference>
<evidence type="ECO:0000313" key="7">
    <source>
        <dbReference type="Proteomes" id="UP000321331"/>
    </source>
</evidence>
<feature type="domain" description="Mandelate racemase/muconate lactonizing enzyme C-terminal" evidence="5">
    <location>
        <begin position="739"/>
        <end position="836"/>
    </location>
</feature>
<keyword evidence="4" id="KW-0539">Nucleus</keyword>
<evidence type="ECO:0000256" key="3">
    <source>
        <dbReference type="ARBA" id="ARBA00022723"/>
    </source>
</evidence>
<dbReference type="SFLD" id="SFLDG00180">
    <property type="entry name" value="muconate_cycloisomerase"/>
    <property type="match status" value="1"/>
</dbReference>
<dbReference type="SUPFAM" id="SSF54826">
    <property type="entry name" value="Enolase N-terminal domain-like"/>
    <property type="match status" value="1"/>
</dbReference>
<dbReference type="GO" id="GO:0009063">
    <property type="term" value="P:amino acid catabolic process"/>
    <property type="evidence" value="ECO:0007669"/>
    <property type="project" value="InterPro"/>
</dbReference>
<dbReference type="AlphaFoldDB" id="A0A5C6SDH7"/>
<dbReference type="SUPFAM" id="SSF57701">
    <property type="entry name" value="Zn2/Cys6 DNA-binding domain"/>
    <property type="match status" value="1"/>
</dbReference>
<comment type="cofactor">
    <cofactor evidence="1">
        <name>Mg(2+)</name>
        <dbReference type="ChEBI" id="CHEBI:18420"/>
    </cofactor>
</comment>
<dbReference type="InterPro" id="IPR029017">
    <property type="entry name" value="Enolase-like_N"/>
</dbReference>